<reference evidence="2" key="1">
    <citation type="submission" date="2015-11" db="EMBL/GenBank/DDBJ databases">
        <title>Complete genome sequence of a polyethylene glycol-degrading strain Sphingopyxis terrae strain 203-1 (NBRC 15098).</title>
        <authorList>
            <person name="Yoshiyuki O."/>
            <person name="Shouta N."/>
            <person name="Nagata Y."/>
            <person name="Numata M."/>
            <person name="Tsuchikane K."/>
            <person name="Hosoyama A."/>
            <person name="Yamazoe A."/>
            <person name="Tsuda M."/>
            <person name="Fujita N."/>
            <person name="Kawai F."/>
        </authorList>
    </citation>
    <scope>NUCLEOTIDE SEQUENCE [LARGE SCALE GENOMIC DNA]</scope>
    <source>
        <strain evidence="2">203-1</strain>
    </source>
</reference>
<protein>
    <submittedName>
        <fullName evidence="1">Uncharacterized protein</fullName>
    </submittedName>
</protein>
<dbReference type="KEGG" id="ster:AOA14_03835"/>
<evidence type="ECO:0000313" key="1">
    <source>
        <dbReference type="EMBL" id="AMU93734.1"/>
    </source>
</evidence>
<dbReference type="EMBL" id="CP013342">
    <property type="protein sequence ID" value="AMU93734.1"/>
    <property type="molecule type" value="Genomic_DNA"/>
</dbReference>
<accession>A0A142VVC5</accession>
<sequence length="63" mass="6912">MLVIAAQRGGQRNVKVGESEWTRSTIWWSTPFLNIFSAPTGSKHCYPRGSTAVKKFKSAAAKA</sequence>
<evidence type="ECO:0000313" key="2">
    <source>
        <dbReference type="Proteomes" id="UP000076234"/>
    </source>
</evidence>
<dbReference type="Proteomes" id="UP000076234">
    <property type="component" value="Chromosome"/>
</dbReference>
<dbReference type="AlphaFoldDB" id="A0A142VVC5"/>
<proteinExistence type="predicted"/>
<name>A0A142VVC5_9SPHN</name>
<organism evidence="1 2">
    <name type="scientific">Sphingopyxis terrae subsp. terrae NBRC 15098</name>
    <dbReference type="NCBI Taxonomy" id="1219058"/>
    <lineage>
        <taxon>Bacteria</taxon>
        <taxon>Pseudomonadati</taxon>
        <taxon>Pseudomonadota</taxon>
        <taxon>Alphaproteobacteria</taxon>
        <taxon>Sphingomonadales</taxon>
        <taxon>Sphingomonadaceae</taxon>
        <taxon>Sphingopyxis</taxon>
    </lineage>
</organism>
<reference evidence="1 2" key="2">
    <citation type="journal article" date="2016" name="Genome Announc.">
        <title>Complete Genome Sequence of Sphingopyxis terrae Strain 203-1 (NBRC 111660), a Polyethylene Glycol Degrader.</title>
        <authorList>
            <person name="Ohtsubo Y."/>
            <person name="Nonoyama S."/>
            <person name="Nagata Y."/>
            <person name="Numata M."/>
            <person name="Tsuchikane K."/>
            <person name="Hosoyama A."/>
            <person name="Yamazoe A."/>
            <person name="Tsuda M."/>
            <person name="Fujita N."/>
            <person name="Kawai F."/>
        </authorList>
    </citation>
    <scope>NUCLEOTIDE SEQUENCE [LARGE SCALE GENOMIC DNA]</scope>
    <source>
        <strain evidence="1 2">203-1</strain>
    </source>
</reference>
<gene>
    <name evidence="1" type="ORF">AOA14_03835</name>
</gene>